<comment type="caution">
    <text evidence="1">The sequence shown here is derived from an EMBL/GenBank/DDBJ whole genome shotgun (WGS) entry which is preliminary data.</text>
</comment>
<protein>
    <submittedName>
        <fullName evidence="1">Uncharacterized protein</fullName>
    </submittedName>
</protein>
<proteinExistence type="predicted"/>
<evidence type="ECO:0000313" key="2">
    <source>
        <dbReference type="Proteomes" id="UP001151760"/>
    </source>
</evidence>
<evidence type="ECO:0000313" key="1">
    <source>
        <dbReference type="EMBL" id="GJS74808.1"/>
    </source>
</evidence>
<keyword evidence="2" id="KW-1185">Reference proteome</keyword>
<name>A0ABQ4YD41_9ASTR</name>
<gene>
    <name evidence="1" type="ORF">Tco_0707649</name>
</gene>
<sequence>MQNQTHPLVLTRNPTHPSGDGGMEMVVWVLAGRSVVWGSGDDVGYVEWWLREVAAEVVAAVVG</sequence>
<reference evidence="1" key="2">
    <citation type="submission" date="2022-01" db="EMBL/GenBank/DDBJ databases">
        <authorList>
            <person name="Yamashiro T."/>
            <person name="Shiraishi A."/>
            <person name="Satake H."/>
            <person name="Nakayama K."/>
        </authorList>
    </citation>
    <scope>NUCLEOTIDE SEQUENCE</scope>
</reference>
<dbReference type="EMBL" id="BQNB010010256">
    <property type="protein sequence ID" value="GJS74808.1"/>
    <property type="molecule type" value="Genomic_DNA"/>
</dbReference>
<reference evidence="1" key="1">
    <citation type="journal article" date="2022" name="Int. J. Mol. Sci.">
        <title>Draft Genome of Tanacetum Coccineum: Genomic Comparison of Closely Related Tanacetum-Family Plants.</title>
        <authorList>
            <person name="Yamashiro T."/>
            <person name="Shiraishi A."/>
            <person name="Nakayama K."/>
            <person name="Satake H."/>
        </authorList>
    </citation>
    <scope>NUCLEOTIDE SEQUENCE</scope>
</reference>
<dbReference type="Proteomes" id="UP001151760">
    <property type="component" value="Unassembled WGS sequence"/>
</dbReference>
<organism evidence="1 2">
    <name type="scientific">Tanacetum coccineum</name>
    <dbReference type="NCBI Taxonomy" id="301880"/>
    <lineage>
        <taxon>Eukaryota</taxon>
        <taxon>Viridiplantae</taxon>
        <taxon>Streptophyta</taxon>
        <taxon>Embryophyta</taxon>
        <taxon>Tracheophyta</taxon>
        <taxon>Spermatophyta</taxon>
        <taxon>Magnoliopsida</taxon>
        <taxon>eudicotyledons</taxon>
        <taxon>Gunneridae</taxon>
        <taxon>Pentapetalae</taxon>
        <taxon>asterids</taxon>
        <taxon>campanulids</taxon>
        <taxon>Asterales</taxon>
        <taxon>Asteraceae</taxon>
        <taxon>Asteroideae</taxon>
        <taxon>Anthemideae</taxon>
        <taxon>Anthemidinae</taxon>
        <taxon>Tanacetum</taxon>
    </lineage>
</organism>
<accession>A0ABQ4YD41</accession>
<feature type="non-terminal residue" evidence="1">
    <location>
        <position position="63"/>
    </location>
</feature>